<feature type="compositionally biased region" description="Acidic residues" evidence="1">
    <location>
        <begin position="1"/>
        <end position="10"/>
    </location>
</feature>
<feature type="region of interest" description="Disordered" evidence="1">
    <location>
        <begin position="285"/>
        <end position="307"/>
    </location>
</feature>
<evidence type="ECO:0000256" key="1">
    <source>
        <dbReference type="SAM" id="MobiDB-lite"/>
    </source>
</evidence>
<dbReference type="PROSITE" id="PS00028">
    <property type="entry name" value="ZINC_FINGER_C2H2_1"/>
    <property type="match status" value="2"/>
</dbReference>
<dbReference type="Gene3D" id="3.30.160.60">
    <property type="entry name" value="Classic Zinc Finger"/>
    <property type="match status" value="1"/>
</dbReference>
<feature type="compositionally biased region" description="Polar residues" evidence="1">
    <location>
        <begin position="12"/>
        <end position="24"/>
    </location>
</feature>
<dbReference type="Proteomes" id="UP000792457">
    <property type="component" value="Unassembled WGS sequence"/>
</dbReference>
<feature type="region of interest" description="Disordered" evidence="1">
    <location>
        <begin position="1"/>
        <end position="26"/>
    </location>
</feature>
<reference evidence="3" key="1">
    <citation type="submission" date="2013-04" db="EMBL/GenBank/DDBJ databases">
        <authorList>
            <person name="Qu J."/>
            <person name="Murali S.C."/>
            <person name="Bandaranaike D."/>
            <person name="Bellair M."/>
            <person name="Blankenburg K."/>
            <person name="Chao H."/>
            <person name="Dinh H."/>
            <person name="Doddapaneni H."/>
            <person name="Downs B."/>
            <person name="Dugan-Rocha S."/>
            <person name="Elkadiri S."/>
            <person name="Gnanaolivu R.D."/>
            <person name="Hernandez B."/>
            <person name="Javaid M."/>
            <person name="Jayaseelan J.C."/>
            <person name="Lee S."/>
            <person name="Li M."/>
            <person name="Ming W."/>
            <person name="Munidasa M."/>
            <person name="Muniz J."/>
            <person name="Nguyen L."/>
            <person name="Ongeri F."/>
            <person name="Osuji N."/>
            <person name="Pu L.-L."/>
            <person name="Puazo M."/>
            <person name="Qu C."/>
            <person name="Quiroz J."/>
            <person name="Raj R."/>
            <person name="Weissenberger G."/>
            <person name="Xin Y."/>
            <person name="Zou X."/>
            <person name="Han Y."/>
            <person name="Richards S."/>
            <person name="Worley K."/>
            <person name="Muzny D."/>
            <person name="Gibbs R."/>
        </authorList>
    </citation>
    <scope>NUCLEOTIDE SEQUENCE</scope>
    <source>
        <strain evidence="3">Sampled in the wild</strain>
    </source>
</reference>
<reference evidence="3" key="2">
    <citation type="submission" date="2017-10" db="EMBL/GenBank/DDBJ databases">
        <title>Ladona fulva Genome sequencing and assembly.</title>
        <authorList>
            <person name="Murali S."/>
            <person name="Richards S."/>
            <person name="Bandaranaike D."/>
            <person name="Bellair M."/>
            <person name="Blankenburg K."/>
            <person name="Chao H."/>
            <person name="Dinh H."/>
            <person name="Doddapaneni H."/>
            <person name="Dugan-Rocha S."/>
            <person name="Elkadiri S."/>
            <person name="Gnanaolivu R."/>
            <person name="Hernandez B."/>
            <person name="Skinner E."/>
            <person name="Javaid M."/>
            <person name="Lee S."/>
            <person name="Li M."/>
            <person name="Ming W."/>
            <person name="Munidasa M."/>
            <person name="Muniz J."/>
            <person name="Nguyen L."/>
            <person name="Hughes D."/>
            <person name="Osuji N."/>
            <person name="Pu L.-L."/>
            <person name="Puazo M."/>
            <person name="Qu C."/>
            <person name="Quiroz J."/>
            <person name="Raj R."/>
            <person name="Weissenberger G."/>
            <person name="Xin Y."/>
            <person name="Zou X."/>
            <person name="Han Y."/>
            <person name="Worley K."/>
            <person name="Muzny D."/>
            <person name="Gibbs R."/>
        </authorList>
    </citation>
    <scope>NUCLEOTIDE SEQUENCE</scope>
    <source>
        <strain evidence="3">Sampled in the wild</strain>
    </source>
</reference>
<dbReference type="SUPFAM" id="SSF57667">
    <property type="entry name" value="beta-beta-alpha zinc fingers"/>
    <property type="match status" value="1"/>
</dbReference>
<accession>A0A8K0JT13</accession>
<proteinExistence type="predicted"/>
<feature type="domain" description="C2H2-type" evidence="2">
    <location>
        <begin position="152"/>
        <end position="173"/>
    </location>
</feature>
<feature type="domain" description="C2H2-type" evidence="2">
    <location>
        <begin position="180"/>
        <end position="201"/>
    </location>
</feature>
<keyword evidence="4" id="KW-1185">Reference proteome</keyword>
<evidence type="ECO:0000259" key="2">
    <source>
        <dbReference type="PROSITE" id="PS00028"/>
    </source>
</evidence>
<dbReference type="InterPro" id="IPR036236">
    <property type="entry name" value="Znf_C2H2_sf"/>
</dbReference>
<gene>
    <name evidence="3" type="ORF">J437_LFUL002477</name>
</gene>
<feature type="region of interest" description="Disordered" evidence="1">
    <location>
        <begin position="218"/>
        <end position="268"/>
    </location>
</feature>
<dbReference type="InterPro" id="IPR013087">
    <property type="entry name" value="Znf_C2H2_type"/>
</dbReference>
<feature type="compositionally biased region" description="Basic and acidic residues" evidence="1">
    <location>
        <begin position="245"/>
        <end position="268"/>
    </location>
</feature>
<dbReference type="OrthoDB" id="19132at2759"/>
<protein>
    <recommendedName>
        <fullName evidence="2">C2H2-type domain-containing protein</fullName>
    </recommendedName>
</protein>
<evidence type="ECO:0000313" key="3">
    <source>
        <dbReference type="EMBL" id="KAG8221918.1"/>
    </source>
</evidence>
<name>A0A8K0JT13_LADFU</name>
<sequence>MEDQDTEETDYQPGSSFETYQLEVQPSEERIHQLPQKGEIPAGIHFLSHAHPVELGFETCILPDRPSILHFAADRGLLVPKIEGVEVDEGDEEVVGVEIEEVGDEDGEDGALFYDDDATSTRQGTSMTLSPTPNARQELWEYVLRGDGSVVCKWCGEVLPSRTHWYRHKYKVHAVNLFRCDRCNVFFKTKKGFAGHLENRHGGGLGELSGSVIVEGEMQDGEDDVGGGSNGRRGRGNSGTSSSGSRRERGRGREGSATHGADWAEQRQREEKLVAEIIDRVRRECEAQGATVSRRGYSRRSTVMNSS</sequence>
<dbReference type="AlphaFoldDB" id="A0A8K0JT13"/>
<evidence type="ECO:0000313" key="4">
    <source>
        <dbReference type="Proteomes" id="UP000792457"/>
    </source>
</evidence>
<comment type="caution">
    <text evidence="3">The sequence shown here is derived from an EMBL/GenBank/DDBJ whole genome shotgun (WGS) entry which is preliminary data.</text>
</comment>
<organism evidence="3 4">
    <name type="scientific">Ladona fulva</name>
    <name type="common">Scarce chaser dragonfly</name>
    <name type="synonym">Libellula fulva</name>
    <dbReference type="NCBI Taxonomy" id="123851"/>
    <lineage>
        <taxon>Eukaryota</taxon>
        <taxon>Metazoa</taxon>
        <taxon>Ecdysozoa</taxon>
        <taxon>Arthropoda</taxon>
        <taxon>Hexapoda</taxon>
        <taxon>Insecta</taxon>
        <taxon>Pterygota</taxon>
        <taxon>Palaeoptera</taxon>
        <taxon>Odonata</taxon>
        <taxon>Epiprocta</taxon>
        <taxon>Anisoptera</taxon>
        <taxon>Libelluloidea</taxon>
        <taxon>Libellulidae</taxon>
        <taxon>Ladona</taxon>
    </lineage>
</organism>
<dbReference type="EMBL" id="KZ308117">
    <property type="protein sequence ID" value="KAG8221918.1"/>
    <property type="molecule type" value="Genomic_DNA"/>
</dbReference>
<dbReference type="SMART" id="SM00355">
    <property type="entry name" value="ZnF_C2H2"/>
    <property type="match status" value="2"/>
</dbReference>